<accession>A0AAF0ZQ23</accession>
<protein>
    <submittedName>
        <fullName evidence="1">Uncharacterized protein</fullName>
    </submittedName>
</protein>
<dbReference type="EMBL" id="CP133620">
    <property type="protein sequence ID" value="WMV45678.1"/>
    <property type="molecule type" value="Genomic_DNA"/>
</dbReference>
<gene>
    <name evidence="1" type="ORF">MTR67_039063</name>
</gene>
<proteinExistence type="predicted"/>
<name>A0AAF0ZQ23_SOLVR</name>
<organism evidence="1 2">
    <name type="scientific">Solanum verrucosum</name>
    <dbReference type="NCBI Taxonomy" id="315347"/>
    <lineage>
        <taxon>Eukaryota</taxon>
        <taxon>Viridiplantae</taxon>
        <taxon>Streptophyta</taxon>
        <taxon>Embryophyta</taxon>
        <taxon>Tracheophyta</taxon>
        <taxon>Spermatophyta</taxon>
        <taxon>Magnoliopsida</taxon>
        <taxon>eudicotyledons</taxon>
        <taxon>Gunneridae</taxon>
        <taxon>Pentapetalae</taxon>
        <taxon>asterids</taxon>
        <taxon>lamiids</taxon>
        <taxon>Solanales</taxon>
        <taxon>Solanaceae</taxon>
        <taxon>Solanoideae</taxon>
        <taxon>Solaneae</taxon>
        <taxon>Solanum</taxon>
    </lineage>
</organism>
<evidence type="ECO:0000313" key="2">
    <source>
        <dbReference type="Proteomes" id="UP001234989"/>
    </source>
</evidence>
<reference evidence="1" key="1">
    <citation type="submission" date="2023-08" db="EMBL/GenBank/DDBJ databases">
        <title>A de novo genome assembly of Solanum verrucosum Schlechtendal, a Mexican diploid species geographically isolated from the other diploid A-genome species in potato relatives.</title>
        <authorList>
            <person name="Hosaka K."/>
        </authorList>
    </citation>
    <scope>NUCLEOTIDE SEQUENCE</scope>
    <source>
        <tissue evidence="1">Young leaves</tissue>
    </source>
</reference>
<evidence type="ECO:0000313" key="1">
    <source>
        <dbReference type="EMBL" id="WMV45678.1"/>
    </source>
</evidence>
<dbReference type="AlphaFoldDB" id="A0AAF0ZQ23"/>
<sequence>MISKSCIYQLVWVKDMDLKTPTIEFVPVVNEFLKVFPDDLPRAPPVRDVHRLAQLGVQLVDSTKGGVMVHDGSKSSFVSDMKANQDLDPTLVELKEAVLEKSIEVFYQLGNGVMYQGHSCDPNVDDLREKILS</sequence>
<keyword evidence="2" id="KW-1185">Reference proteome</keyword>
<dbReference type="Proteomes" id="UP001234989">
    <property type="component" value="Chromosome 9"/>
</dbReference>